<dbReference type="AlphaFoldDB" id="A0A1Z4JPT7"/>
<dbReference type="InterPro" id="IPR018588">
    <property type="entry name" value="Dihaem_cytochrome-c"/>
</dbReference>
<sequence>MSNSPKRRRIRRRSPVILIGILLIWSLILGWGFSQAMESPPVSNAPAEIGTVDAVTGNLKLAQDAYLQNCATCHIGIPPAIFPTQTWRDLLQDSQHYGATLTPLVDPTRSLVWRYLRTFSRQAFEDERIPYRVNESKAFKVLHPKVELPKPLNLSTCITCHPGTNQYNFRKLSADWENAP</sequence>
<evidence type="ECO:0000313" key="2">
    <source>
        <dbReference type="Proteomes" id="UP000217895"/>
    </source>
</evidence>
<evidence type="ECO:0008006" key="3">
    <source>
        <dbReference type="Google" id="ProtNLM"/>
    </source>
</evidence>
<gene>
    <name evidence="1" type="ORF">NIES2135_56030</name>
</gene>
<reference evidence="1 2" key="1">
    <citation type="submission" date="2017-06" db="EMBL/GenBank/DDBJ databases">
        <title>Genome sequencing of cyanobaciteial culture collection at National Institute for Environmental Studies (NIES).</title>
        <authorList>
            <person name="Hirose Y."/>
            <person name="Shimura Y."/>
            <person name="Fujisawa T."/>
            <person name="Nakamura Y."/>
            <person name="Kawachi M."/>
        </authorList>
    </citation>
    <scope>NUCLEOTIDE SEQUENCE [LARGE SCALE GENOMIC DNA]</scope>
    <source>
        <strain evidence="1 2">NIES-2135</strain>
    </source>
</reference>
<proteinExistence type="predicted"/>
<keyword evidence="2" id="KW-1185">Reference proteome</keyword>
<dbReference type="Pfam" id="PF09626">
    <property type="entry name" value="DHC"/>
    <property type="match status" value="1"/>
</dbReference>
<name>A0A1Z4JPT7_LEPBY</name>
<dbReference type="Proteomes" id="UP000217895">
    <property type="component" value="Chromosome"/>
</dbReference>
<dbReference type="EMBL" id="AP018203">
    <property type="protein sequence ID" value="BAY58729.1"/>
    <property type="molecule type" value="Genomic_DNA"/>
</dbReference>
<accession>A0A1Z4JPT7</accession>
<protein>
    <recommendedName>
        <fullName evidence="3">Diheme cytochrome c</fullName>
    </recommendedName>
</protein>
<organism evidence="1 2">
    <name type="scientific">Leptolyngbya boryana NIES-2135</name>
    <dbReference type="NCBI Taxonomy" id="1973484"/>
    <lineage>
        <taxon>Bacteria</taxon>
        <taxon>Bacillati</taxon>
        <taxon>Cyanobacteriota</taxon>
        <taxon>Cyanophyceae</taxon>
        <taxon>Leptolyngbyales</taxon>
        <taxon>Leptolyngbyaceae</taxon>
        <taxon>Leptolyngbya group</taxon>
        <taxon>Leptolyngbya</taxon>
    </lineage>
</organism>
<evidence type="ECO:0000313" key="1">
    <source>
        <dbReference type="EMBL" id="BAY58729.1"/>
    </source>
</evidence>